<dbReference type="AlphaFoldDB" id="A0A7W7BSV7"/>
<dbReference type="EMBL" id="JACHMD010000001">
    <property type="protein sequence ID" value="MBB4667084.1"/>
    <property type="molecule type" value="Genomic_DNA"/>
</dbReference>
<organism evidence="1 2">
    <name type="scientific">Microbacterium marinum</name>
    <dbReference type="NCBI Taxonomy" id="421115"/>
    <lineage>
        <taxon>Bacteria</taxon>
        <taxon>Bacillati</taxon>
        <taxon>Actinomycetota</taxon>
        <taxon>Actinomycetes</taxon>
        <taxon>Micrococcales</taxon>
        <taxon>Microbacteriaceae</taxon>
        <taxon>Microbacterium</taxon>
    </lineage>
</organism>
<proteinExistence type="predicted"/>
<evidence type="ECO:0000313" key="2">
    <source>
        <dbReference type="Proteomes" id="UP000573729"/>
    </source>
</evidence>
<sequence length="176" mass="19845">MPNPKPAVTSRPYVYPHTLAELLQMDDVAYDDAVAQDVYATTAWQSPFMDSSLIHRTESSLVGRMGRVEASIRRLAEDPLCDAIRYGKARSFHRMLQIAVERTERRIAHEAGGGQGWIRAWKEFANRLADELENSDAAEALDEIVIPIGNLTARQWLDSRRLKDPSRIPTWAEVAA</sequence>
<comment type="caution">
    <text evidence="1">The sequence shown here is derived from an EMBL/GenBank/DDBJ whole genome shotgun (WGS) entry which is preliminary data.</text>
</comment>
<dbReference type="RefSeq" id="WP_184217252.1">
    <property type="nucleotide sequence ID" value="NZ_JACHMD010000001.1"/>
</dbReference>
<name>A0A7W7BSV7_9MICO</name>
<evidence type="ECO:0000313" key="1">
    <source>
        <dbReference type="EMBL" id="MBB4667084.1"/>
    </source>
</evidence>
<keyword evidence="2" id="KW-1185">Reference proteome</keyword>
<protein>
    <submittedName>
        <fullName evidence="1">Uncharacterized protein</fullName>
    </submittedName>
</protein>
<reference evidence="1 2" key="1">
    <citation type="submission" date="2020-08" db="EMBL/GenBank/DDBJ databases">
        <title>Sequencing the genomes of 1000 actinobacteria strains.</title>
        <authorList>
            <person name="Klenk H.-P."/>
        </authorList>
    </citation>
    <scope>NUCLEOTIDE SEQUENCE [LARGE SCALE GENOMIC DNA]</scope>
    <source>
        <strain evidence="1 2">DSM 24947</strain>
    </source>
</reference>
<gene>
    <name evidence="1" type="ORF">BKA24_001793</name>
</gene>
<dbReference type="Proteomes" id="UP000573729">
    <property type="component" value="Unassembled WGS sequence"/>
</dbReference>
<accession>A0A7W7BSV7</accession>